<keyword evidence="9" id="KW-1185">Reference proteome</keyword>
<evidence type="ECO:0000256" key="2">
    <source>
        <dbReference type="ARBA" id="ARBA00007441"/>
    </source>
</evidence>
<dbReference type="AlphaFoldDB" id="A0A346AZH7"/>
<evidence type="ECO:0000313" key="9">
    <source>
        <dbReference type="Proteomes" id="UP000254337"/>
    </source>
</evidence>
<dbReference type="EC" id="2.6.1.-" evidence="6"/>
<evidence type="ECO:0000313" key="8">
    <source>
        <dbReference type="EMBL" id="AXL21270.1"/>
    </source>
</evidence>
<dbReference type="PANTHER" id="PTHR43807">
    <property type="entry name" value="FI04487P"/>
    <property type="match status" value="1"/>
</dbReference>
<dbReference type="GO" id="GO:0030170">
    <property type="term" value="F:pyridoxal phosphate binding"/>
    <property type="evidence" value="ECO:0007669"/>
    <property type="project" value="InterPro"/>
</dbReference>
<dbReference type="RefSeq" id="WP_107196286.1">
    <property type="nucleotide sequence ID" value="NZ_CP029462.1"/>
</dbReference>
<keyword evidence="4 6" id="KW-0808">Transferase</keyword>
<sequence length="386" mass="43081">MPNISKRISLFSESAIARISHMAETYEAINLSEGFPDFPPPEALRNRLKDIASQGPHQYSIDSGAQNLRQALANYRQTFAGQTLDPEQEVIVTCGGTEALMTTMMALVDPGDKVVVFSPFYEAYGTDVLLAGGEPLYVPLGQPDFTFDADVLEDAFRQHPKAIILCNPSNPCGKVFSKAELEIIAGLVQKYDAFAIVDEVYEHIVYKPTEYTYFSNLPGMYERTISCGSLSKTYSITGWRVGYIFAPPHLAAALRQLHMFMTISAPSPLQEAAVTSLGFDRSYYEGLREVYTKKRDIVMKGLDAIGIPHNVPQGAFYMLMDISEYGYDDDTAFCEDLIRKLGVALVPGSTFFHEDVHNLVRLQFAVKDETLYEALNRLEGIHCMKR</sequence>
<dbReference type="InterPro" id="IPR015421">
    <property type="entry name" value="PyrdxlP-dep_Trfase_major"/>
</dbReference>
<dbReference type="Proteomes" id="UP000254337">
    <property type="component" value="Chromosome"/>
</dbReference>
<dbReference type="EMBL" id="CP029462">
    <property type="protein sequence ID" value="AXL21270.1"/>
    <property type="molecule type" value="Genomic_DNA"/>
</dbReference>
<dbReference type="GO" id="GO:0005737">
    <property type="term" value="C:cytoplasm"/>
    <property type="evidence" value="ECO:0007669"/>
    <property type="project" value="TreeGrafter"/>
</dbReference>
<name>A0A346AZH7_9FIRM</name>
<dbReference type="OrthoDB" id="9802872at2"/>
<protein>
    <recommendedName>
        <fullName evidence="6">Aminotransferase</fullName>
        <ecNumber evidence="6">2.6.1.-</ecNumber>
    </recommendedName>
</protein>
<evidence type="ECO:0000256" key="5">
    <source>
        <dbReference type="ARBA" id="ARBA00022898"/>
    </source>
</evidence>
<dbReference type="Pfam" id="PF00155">
    <property type="entry name" value="Aminotran_1_2"/>
    <property type="match status" value="1"/>
</dbReference>
<dbReference type="Gene3D" id="3.90.1150.10">
    <property type="entry name" value="Aspartate Aminotransferase, domain 1"/>
    <property type="match status" value="1"/>
</dbReference>
<dbReference type="PROSITE" id="PS00105">
    <property type="entry name" value="AA_TRANSFER_CLASS_1"/>
    <property type="match status" value="1"/>
</dbReference>
<evidence type="ECO:0000259" key="7">
    <source>
        <dbReference type="Pfam" id="PF00155"/>
    </source>
</evidence>
<dbReference type="InterPro" id="IPR051326">
    <property type="entry name" value="Kynurenine-oxoglutarate_AT"/>
</dbReference>
<dbReference type="SUPFAM" id="SSF53383">
    <property type="entry name" value="PLP-dependent transferases"/>
    <property type="match status" value="1"/>
</dbReference>
<comment type="cofactor">
    <cofactor evidence="1 6">
        <name>pyridoxal 5'-phosphate</name>
        <dbReference type="ChEBI" id="CHEBI:597326"/>
    </cofactor>
</comment>
<comment type="similarity">
    <text evidence="2 6">Belongs to the class-I pyridoxal-phosphate-dependent aminotransferase family.</text>
</comment>
<organism evidence="8 9">
    <name type="scientific">Megasphaera stantonii</name>
    <dbReference type="NCBI Taxonomy" id="2144175"/>
    <lineage>
        <taxon>Bacteria</taxon>
        <taxon>Bacillati</taxon>
        <taxon>Bacillota</taxon>
        <taxon>Negativicutes</taxon>
        <taxon>Veillonellales</taxon>
        <taxon>Veillonellaceae</taxon>
        <taxon>Megasphaera</taxon>
    </lineage>
</organism>
<reference evidence="8 9" key="1">
    <citation type="submission" date="2018-05" db="EMBL/GenBank/DDBJ databases">
        <title>Complete genome sequence of Megasphaera sp. AJH120T, isolated from the ceca of a chicken.</title>
        <authorList>
            <person name="Maki J."/>
            <person name="Looft T."/>
        </authorList>
    </citation>
    <scope>NUCLEOTIDE SEQUENCE [LARGE SCALE GENOMIC DNA]</scope>
    <source>
        <strain evidence="8 9">AJH120</strain>
    </source>
</reference>
<dbReference type="PANTHER" id="PTHR43807:SF20">
    <property type="entry name" value="FI04487P"/>
    <property type="match status" value="1"/>
</dbReference>
<evidence type="ECO:0000256" key="3">
    <source>
        <dbReference type="ARBA" id="ARBA00022576"/>
    </source>
</evidence>
<keyword evidence="5" id="KW-0663">Pyridoxal phosphate</keyword>
<dbReference type="KEGG" id="meg:DKB62_06695"/>
<dbReference type="PRINTS" id="PR00753">
    <property type="entry name" value="ACCSYNTHASE"/>
</dbReference>
<dbReference type="InterPro" id="IPR004838">
    <property type="entry name" value="NHTrfase_class1_PyrdxlP-BS"/>
</dbReference>
<dbReference type="GO" id="GO:0016212">
    <property type="term" value="F:kynurenine-oxoglutarate transaminase activity"/>
    <property type="evidence" value="ECO:0007669"/>
    <property type="project" value="TreeGrafter"/>
</dbReference>
<dbReference type="Gene3D" id="3.40.640.10">
    <property type="entry name" value="Type I PLP-dependent aspartate aminotransferase-like (Major domain)"/>
    <property type="match status" value="1"/>
</dbReference>
<gene>
    <name evidence="8" type="ORF">DKB62_06695</name>
</gene>
<dbReference type="FunFam" id="3.40.640.10:FF:000033">
    <property type="entry name" value="Aspartate aminotransferase"/>
    <property type="match status" value="1"/>
</dbReference>
<feature type="domain" description="Aminotransferase class I/classII large" evidence="7">
    <location>
        <begin position="28"/>
        <end position="378"/>
    </location>
</feature>
<dbReference type="CDD" id="cd00609">
    <property type="entry name" value="AAT_like"/>
    <property type="match status" value="1"/>
</dbReference>
<dbReference type="InterPro" id="IPR015422">
    <property type="entry name" value="PyrdxlP-dep_Trfase_small"/>
</dbReference>
<evidence type="ECO:0000256" key="6">
    <source>
        <dbReference type="RuleBase" id="RU000481"/>
    </source>
</evidence>
<evidence type="ECO:0000256" key="4">
    <source>
        <dbReference type="ARBA" id="ARBA00022679"/>
    </source>
</evidence>
<evidence type="ECO:0000256" key="1">
    <source>
        <dbReference type="ARBA" id="ARBA00001933"/>
    </source>
</evidence>
<dbReference type="InterPro" id="IPR015424">
    <property type="entry name" value="PyrdxlP-dep_Trfase"/>
</dbReference>
<dbReference type="InterPro" id="IPR004839">
    <property type="entry name" value="Aminotransferase_I/II_large"/>
</dbReference>
<accession>A0A346AZH7</accession>
<keyword evidence="3 6" id="KW-0032">Aminotransferase</keyword>
<proteinExistence type="inferred from homology"/>